<dbReference type="PANTHER" id="PTHR30558">
    <property type="entry name" value="EXBD MEMBRANE COMPONENT OF PMF-DRIVEN MACROMOLECULE IMPORT SYSTEM"/>
    <property type="match status" value="1"/>
</dbReference>
<dbReference type="GO" id="GO:0022857">
    <property type="term" value="F:transmembrane transporter activity"/>
    <property type="evidence" value="ECO:0007669"/>
    <property type="project" value="InterPro"/>
</dbReference>
<keyword evidence="7" id="KW-0997">Cell inner membrane</keyword>
<dbReference type="GO" id="GO:0015031">
    <property type="term" value="P:protein transport"/>
    <property type="evidence" value="ECO:0007669"/>
    <property type="project" value="UniProtKB-KW"/>
</dbReference>
<dbReference type="InterPro" id="IPR003400">
    <property type="entry name" value="ExbD"/>
</dbReference>
<evidence type="ECO:0000256" key="6">
    <source>
        <dbReference type="ARBA" id="ARBA00022475"/>
    </source>
</evidence>
<keyword evidence="6" id="KW-1003">Cell membrane</keyword>
<name>A0A2T4CY58_9GAMM</name>
<evidence type="ECO:0000256" key="1">
    <source>
        <dbReference type="ARBA" id="ARBA00003540"/>
    </source>
</evidence>
<keyword evidence="8 12" id="KW-0812">Transmembrane</keyword>
<comment type="subunit">
    <text evidence="4">The accessory proteins ExbB and ExbD seem to form a complex with TonB.</text>
</comment>
<organism evidence="14">
    <name type="scientific">Pseudidiomarina aestuarii</name>
    <dbReference type="NCBI Taxonomy" id="624146"/>
    <lineage>
        <taxon>Bacteria</taxon>
        <taxon>Pseudomonadati</taxon>
        <taxon>Pseudomonadota</taxon>
        <taxon>Gammaproteobacteria</taxon>
        <taxon>Alteromonadales</taxon>
        <taxon>Idiomarinaceae</taxon>
        <taxon>Pseudidiomarina</taxon>
    </lineage>
</organism>
<evidence type="ECO:0000256" key="9">
    <source>
        <dbReference type="ARBA" id="ARBA00022927"/>
    </source>
</evidence>
<evidence type="ECO:0000256" key="12">
    <source>
        <dbReference type="RuleBase" id="RU003879"/>
    </source>
</evidence>
<keyword evidence="5 12" id="KW-0813">Transport</keyword>
<evidence type="ECO:0000256" key="13">
    <source>
        <dbReference type="SAM" id="Phobius"/>
    </source>
</evidence>
<reference evidence="14" key="1">
    <citation type="submission" date="2018-03" db="EMBL/GenBank/DDBJ databases">
        <title>Cross-interface Injection: A General Nanoliter Liquid Handling Method Applied to Single Cells Genome Amplification Automated Nanoliter Liquid Handling Applied to Single Cell Multiple Displacement Amplification.</title>
        <authorList>
            <person name="Yun J."/>
            <person name="Xu P."/>
            <person name="Xu J."/>
            <person name="Dai X."/>
            <person name="Wang Y."/>
            <person name="Zheng X."/>
            <person name="Cao C."/>
            <person name="Yi Q."/>
            <person name="Zhu Y."/>
            <person name="Wang L."/>
            <person name="Dong Z."/>
            <person name="Huang Y."/>
            <person name="Huang L."/>
            <person name="Du W."/>
        </authorList>
    </citation>
    <scope>NUCLEOTIDE SEQUENCE [LARGE SCALE GENOMIC DNA]</scope>
    <source>
        <strain evidence="14">Z-D3-2</strain>
    </source>
</reference>
<dbReference type="GO" id="GO:0005886">
    <property type="term" value="C:plasma membrane"/>
    <property type="evidence" value="ECO:0007669"/>
    <property type="project" value="UniProtKB-SubCell"/>
</dbReference>
<comment type="function">
    <text evidence="1">Involved in the TonB-dependent energy-dependent transport of various receptor-bound substrates.</text>
</comment>
<comment type="similarity">
    <text evidence="3 12">Belongs to the ExbD/TolR family.</text>
</comment>
<evidence type="ECO:0000256" key="8">
    <source>
        <dbReference type="ARBA" id="ARBA00022692"/>
    </source>
</evidence>
<keyword evidence="9 12" id="KW-0653">Protein transport</keyword>
<dbReference type="EMBL" id="PYVN01000014">
    <property type="protein sequence ID" value="PTB86497.1"/>
    <property type="molecule type" value="Genomic_DNA"/>
</dbReference>
<accession>A0A2T4CY58</accession>
<protein>
    <submittedName>
        <fullName evidence="14">Biopolymer transporter ExbD</fullName>
    </submittedName>
</protein>
<dbReference type="PANTHER" id="PTHR30558:SF12">
    <property type="entry name" value="BIOPOLYMER TRANSPORT PROTEIN EXBD"/>
    <property type="match status" value="1"/>
</dbReference>
<feature type="transmembrane region" description="Helical" evidence="13">
    <location>
        <begin position="20"/>
        <end position="38"/>
    </location>
</feature>
<evidence type="ECO:0000256" key="10">
    <source>
        <dbReference type="ARBA" id="ARBA00022989"/>
    </source>
</evidence>
<dbReference type="AlphaFoldDB" id="A0A2T4CY58"/>
<evidence type="ECO:0000313" key="14">
    <source>
        <dbReference type="EMBL" id="PTB86497.1"/>
    </source>
</evidence>
<comment type="subcellular location">
    <subcellularLocation>
        <location evidence="2">Cell inner membrane</location>
        <topology evidence="2">Single-pass type II membrane protein</topology>
    </subcellularLocation>
    <subcellularLocation>
        <location evidence="12">Cell membrane</location>
        <topology evidence="12">Single-pass type II membrane protein</topology>
    </subcellularLocation>
</comment>
<proteinExistence type="inferred from homology"/>
<evidence type="ECO:0000256" key="4">
    <source>
        <dbReference type="ARBA" id="ARBA00011471"/>
    </source>
</evidence>
<evidence type="ECO:0000256" key="3">
    <source>
        <dbReference type="ARBA" id="ARBA00005811"/>
    </source>
</evidence>
<evidence type="ECO:0000256" key="2">
    <source>
        <dbReference type="ARBA" id="ARBA00004249"/>
    </source>
</evidence>
<gene>
    <name evidence="14" type="ORF">C9940_02180</name>
</gene>
<evidence type="ECO:0000256" key="5">
    <source>
        <dbReference type="ARBA" id="ARBA00022448"/>
    </source>
</evidence>
<sequence length="136" mass="14744">MAMNMGSDEIAMSEINVTPLVDVMLVLLTIFIVTAPLLTNAVPVNLPKATSDLSLTQPNTISISVTDDGTVYFTDEAVSQEELDLRLLQTAENADSTVEIFADEKAEYGKVAKVMASIQRAGITKFTFVMQPETIN</sequence>
<evidence type="ECO:0000256" key="7">
    <source>
        <dbReference type="ARBA" id="ARBA00022519"/>
    </source>
</evidence>
<dbReference type="Gene3D" id="3.30.420.270">
    <property type="match status" value="1"/>
</dbReference>
<comment type="caution">
    <text evidence="14">The sequence shown here is derived from an EMBL/GenBank/DDBJ whole genome shotgun (WGS) entry which is preliminary data.</text>
</comment>
<evidence type="ECO:0000256" key="11">
    <source>
        <dbReference type="ARBA" id="ARBA00023136"/>
    </source>
</evidence>
<dbReference type="Pfam" id="PF02472">
    <property type="entry name" value="ExbD"/>
    <property type="match status" value="1"/>
</dbReference>
<keyword evidence="10 13" id="KW-1133">Transmembrane helix</keyword>
<keyword evidence="11 13" id="KW-0472">Membrane</keyword>